<proteinExistence type="predicted"/>
<accession>A0ACB7Y8R8</accession>
<dbReference type="Proteomes" id="UP000828048">
    <property type="component" value="Chromosome 7"/>
</dbReference>
<name>A0ACB7Y8R8_9ERIC</name>
<sequence length="354" mass="39145">MGEAEEGEANLSFTNFLSTVLLLSNVSCLEKFSLELQSFQNIDIVKSWISTVIKCNIKKRHLYHLEDLNGDIPLELPQTMFISKTLVDLTLNGLIFLKIPTSGLYRESAEVFNISVPTLKHLVVSGLDLACDLPEGFSLENLSSLVEACFQIDLPIHLTNILKLLRGIANVKCLRFRANVGDCVLPTFPTLHNLTHLRLLSGIGGSAFSLNLLNEFLECSPNLEVLVLERTRCSPTKSWSPPLRGASLFVISSQGCRVQASLDTRRIARFPRASKACIISFKRCVCWPVQAIVGDKTIAFLLMDKGMYTSMSSLVDASTVERGVVLHKMIHFNNMALGGEGYLSFMGNEPSSMD</sequence>
<keyword evidence="2" id="KW-1185">Reference proteome</keyword>
<organism evidence="1 2">
    <name type="scientific">Vaccinium darrowii</name>
    <dbReference type="NCBI Taxonomy" id="229202"/>
    <lineage>
        <taxon>Eukaryota</taxon>
        <taxon>Viridiplantae</taxon>
        <taxon>Streptophyta</taxon>
        <taxon>Embryophyta</taxon>
        <taxon>Tracheophyta</taxon>
        <taxon>Spermatophyta</taxon>
        <taxon>Magnoliopsida</taxon>
        <taxon>eudicotyledons</taxon>
        <taxon>Gunneridae</taxon>
        <taxon>Pentapetalae</taxon>
        <taxon>asterids</taxon>
        <taxon>Ericales</taxon>
        <taxon>Ericaceae</taxon>
        <taxon>Vaccinioideae</taxon>
        <taxon>Vaccinieae</taxon>
        <taxon>Vaccinium</taxon>
    </lineage>
</organism>
<gene>
    <name evidence="1" type="ORF">Vadar_017755</name>
</gene>
<comment type="caution">
    <text evidence="1">The sequence shown here is derived from an EMBL/GenBank/DDBJ whole genome shotgun (WGS) entry which is preliminary data.</text>
</comment>
<dbReference type="EMBL" id="CM037157">
    <property type="protein sequence ID" value="KAH7849428.1"/>
    <property type="molecule type" value="Genomic_DNA"/>
</dbReference>
<evidence type="ECO:0000313" key="1">
    <source>
        <dbReference type="EMBL" id="KAH7849428.1"/>
    </source>
</evidence>
<reference evidence="1 2" key="1">
    <citation type="journal article" date="2021" name="Hortic Res">
        <title>High-quality reference genome and annotation aids understanding of berry development for evergreen blueberry (Vaccinium darrowii).</title>
        <authorList>
            <person name="Yu J."/>
            <person name="Hulse-Kemp A.M."/>
            <person name="Babiker E."/>
            <person name="Staton M."/>
        </authorList>
    </citation>
    <scope>NUCLEOTIDE SEQUENCE [LARGE SCALE GENOMIC DNA]</scope>
    <source>
        <strain evidence="2">cv. NJ 8807/NJ 8810</strain>
        <tissue evidence="1">Young leaf</tissue>
    </source>
</reference>
<evidence type="ECO:0000313" key="2">
    <source>
        <dbReference type="Proteomes" id="UP000828048"/>
    </source>
</evidence>
<protein>
    <submittedName>
        <fullName evidence="1">Uncharacterized protein</fullName>
    </submittedName>
</protein>